<dbReference type="InterPro" id="IPR003593">
    <property type="entry name" value="AAA+_ATPase"/>
</dbReference>
<comment type="similarity">
    <text evidence="1">Belongs to the ABC transporter superfamily.</text>
</comment>
<evidence type="ECO:0000256" key="5">
    <source>
        <dbReference type="SAM" id="MobiDB-lite"/>
    </source>
</evidence>
<dbReference type="CDD" id="cd03257">
    <property type="entry name" value="ABC_NikE_OppD_transporters"/>
    <property type="match status" value="1"/>
</dbReference>
<feature type="domain" description="ABC transporter" evidence="6">
    <location>
        <begin position="18"/>
        <end position="263"/>
    </location>
</feature>
<reference evidence="7 8" key="1">
    <citation type="submission" date="2019-11" db="EMBL/GenBank/DDBJ databases">
        <title>Comparative genomics of hydrocarbon-degrading Desulfosarcina strains.</title>
        <authorList>
            <person name="Watanabe M."/>
            <person name="Kojima H."/>
            <person name="Fukui M."/>
        </authorList>
    </citation>
    <scope>NUCLEOTIDE SEQUENCE [LARGE SCALE GENOMIC DNA]</scope>
    <source>
        <strain evidence="7 8">PP31</strain>
    </source>
</reference>
<sequence>MLVSIGKREKRLKNEKLLTVNDLTVEFRIGRRRKIEAVAGASLDIGVGETLGLVGESGCGKSTIARSIVGLQKVKKGRIIYSGQDLLQCTKQRMKKIRPQVQMIFQDAVASLNPGRKIGKSIEEPLRVIGWADRQERGHRTHEIMKAVGLDPEQMASRYPHEFSGGQCQRVSLARALILRPRLLICDEPVSSLDVSIQAQILNLLENMKRRFELTMLFISHDLSVVKNISDRVAVMYLGKICEIASSEELYRSPRHPYTALLLASVPEPDTAPKKQKKGTFHGEIPSPAEPPPGCRFHTRCPNAKDICIEVEPELKRFAGGRQAACHFPL</sequence>
<evidence type="ECO:0000313" key="8">
    <source>
        <dbReference type="Proteomes" id="UP000427769"/>
    </source>
</evidence>
<evidence type="ECO:0000256" key="3">
    <source>
        <dbReference type="ARBA" id="ARBA00022741"/>
    </source>
</evidence>
<gene>
    <name evidence="7" type="ORF">DSCW_22250</name>
</gene>
<dbReference type="GO" id="GO:0016887">
    <property type="term" value="F:ATP hydrolysis activity"/>
    <property type="evidence" value="ECO:0007669"/>
    <property type="project" value="InterPro"/>
</dbReference>
<protein>
    <submittedName>
        <fullName evidence="7">ABC transporter ATP-binding protein</fullName>
    </submittedName>
</protein>
<dbReference type="AlphaFoldDB" id="A0A5K7Z1M5"/>
<dbReference type="FunFam" id="3.40.50.300:FF:000016">
    <property type="entry name" value="Oligopeptide ABC transporter ATP-binding component"/>
    <property type="match status" value="1"/>
</dbReference>
<evidence type="ECO:0000256" key="1">
    <source>
        <dbReference type="ARBA" id="ARBA00005417"/>
    </source>
</evidence>
<dbReference type="PANTHER" id="PTHR43776:SF7">
    <property type="entry name" value="D,D-DIPEPTIDE TRANSPORT ATP-BINDING PROTEIN DDPF-RELATED"/>
    <property type="match status" value="1"/>
</dbReference>
<dbReference type="NCBIfam" id="TIGR01727">
    <property type="entry name" value="oligo_HPY"/>
    <property type="match status" value="1"/>
</dbReference>
<evidence type="ECO:0000259" key="6">
    <source>
        <dbReference type="PROSITE" id="PS50893"/>
    </source>
</evidence>
<name>A0A5K7Z1M5_9BACT</name>
<dbReference type="InterPro" id="IPR050319">
    <property type="entry name" value="ABC_transp_ATP-bind"/>
</dbReference>
<dbReference type="KEGG" id="dwd:DSCW_22250"/>
<dbReference type="Pfam" id="PF08352">
    <property type="entry name" value="oligo_HPY"/>
    <property type="match status" value="1"/>
</dbReference>
<accession>A0A5K7Z1M5</accession>
<organism evidence="7 8">
    <name type="scientific">Desulfosarcina widdelii</name>
    <dbReference type="NCBI Taxonomy" id="947919"/>
    <lineage>
        <taxon>Bacteria</taxon>
        <taxon>Pseudomonadati</taxon>
        <taxon>Thermodesulfobacteriota</taxon>
        <taxon>Desulfobacteria</taxon>
        <taxon>Desulfobacterales</taxon>
        <taxon>Desulfosarcinaceae</taxon>
        <taxon>Desulfosarcina</taxon>
    </lineage>
</organism>
<dbReference type="InterPro" id="IPR027417">
    <property type="entry name" value="P-loop_NTPase"/>
</dbReference>
<evidence type="ECO:0000313" key="7">
    <source>
        <dbReference type="EMBL" id="BBO74808.1"/>
    </source>
</evidence>
<dbReference type="Gene3D" id="3.40.50.300">
    <property type="entry name" value="P-loop containing nucleotide triphosphate hydrolases"/>
    <property type="match status" value="1"/>
</dbReference>
<dbReference type="InterPro" id="IPR017871">
    <property type="entry name" value="ABC_transporter-like_CS"/>
</dbReference>
<feature type="region of interest" description="Disordered" evidence="5">
    <location>
        <begin position="269"/>
        <end position="296"/>
    </location>
</feature>
<dbReference type="PANTHER" id="PTHR43776">
    <property type="entry name" value="TRANSPORT ATP-BINDING PROTEIN"/>
    <property type="match status" value="1"/>
</dbReference>
<dbReference type="EMBL" id="AP021875">
    <property type="protein sequence ID" value="BBO74808.1"/>
    <property type="molecule type" value="Genomic_DNA"/>
</dbReference>
<dbReference type="SMART" id="SM00382">
    <property type="entry name" value="AAA"/>
    <property type="match status" value="1"/>
</dbReference>
<dbReference type="PROSITE" id="PS00211">
    <property type="entry name" value="ABC_TRANSPORTER_1"/>
    <property type="match status" value="1"/>
</dbReference>
<dbReference type="Proteomes" id="UP000427769">
    <property type="component" value="Chromosome"/>
</dbReference>
<dbReference type="GO" id="GO:0005524">
    <property type="term" value="F:ATP binding"/>
    <property type="evidence" value="ECO:0007669"/>
    <property type="project" value="UniProtKB-KW"/>
</dbReference>
<dbReference type="InterPro" id="IPR003439">
    <property type="entry name" value="ABC_transporter-like_ATP-bd"/>
</dbReference>
<dbReference type="GO" id="GO:0055085">
    <property type="term" value="P:transmembrane transport"/>
    <property type="evidence" value="ECO:0007669"/>
    <property type="project" value="UniProtKB-ARBA"/>
</dbReference>
<evidence type="ECO:0000256" key="4">
    <source>
        <dbReference type="ARBA" id="ARBA00022840"/>
    </source>
</evidence>
<keyword evidence="4 7" id="KW-0067">ATP-binding</keyword>
<keyword evidence="8" id="KW-1185">Reference proteome</keyword>
<dbReference type="InterPro" id="IPR013563">
    <property type="entry name" value="Oligopep_ABC_C"/>
</dbReference>
<proteinExistence type="inferred from homology"/>
<dbReference type="Pfam" id="PF00005">
    <property type="entry name" value="ABC_tran"/>
    <property type="match status" value="1"/>
</dbReference>
<dbReference type="SUPFAM" id="SSF52540">
    <property type="entry name" value="P-loop containing nucleoside triphosphate hydrolases"/>
    <property type="match status" value="1"/>
</dbReference>
<evidence type="ECO:0000256" key="2">
    <source>
        <dbReference type="ARBA" id="ARBA00022448"/>
    </source>
</evidence>
<dbReference type="OrthoDB" id="9767950at2"/>
<dbReference type="GO" id="GO:0015833">
    <property type="term" value="P:peptide transport"/>
    <property type="evidence" value="ECO:0007669"/>
    <property type="project" value="InterPro"/>
</dbReference>
<keyword evidence="3" id="KW-0547">Nucleotide-binding</keyword>
<dbReference type="PROSITE" id="PS50893">
    <property type="entry name" value="ABC_TRANSPORTER_2"/>
    <property type="match status" value="1"/>
</dbReference>
<keyword evidence="2" id="KW-0813">Transport</keyword>